<proteinExistence type="predicted"/>
<dbReference type="AlphaFoldDB" id="A0A0E9VAK4"/>
<accession>A0A0E9VAK4</accession>
<organism evidence="1">
    <name type="scientific">Anguilla anguilla</name>
    <name type="common">European freshwater eel</name>
    <name type="synonym">Muraena anguilla</name>
    <dbReference type="NCBI Taxonomy" id="7936"/>
    <lineage>
        <taxon>Eukaryota</taxon>
        <taxon>Metazoa</taxon>
        <taxon>Chordata</taxon>
        <taxon>Craniata</taxon>
        <taxon>Vertebrata</taxon>
        <taxon>Euteleostomi</taxon>
        <taxon>Actinopterygii</taxon>
        <taxon>Neopterygii</taxon>
        <taxon>Teleostei</taxon>
        <taxon>Anguilliformes</taxon>
        <taxon>Anguillidae</taxon>
        <taxon>Anguilla</taxon>
    </lineage>
</organism>
<protein>
    <submittedName>
        <fullName evidence="1">Uncharacterized protein</fullName>
    </submittedName>
</protein>
<reference evidence="1" key="1">
    <citation type="submission" date="2014-11" db="EMBL/GenBank/DDBJ databases">
        <authorList>
            <person name="Amaro Gonzalez C."/>
        </authorList>
    </citation>
    <scope>NUCLEOTIDE SEQUENCE</scope>
</reference>
<name>A0A0E9VAK4_ANGAN</name>
<evidence type="ECO:0000313" key="1">
    <source>
        <dbReference type="EMBL" id="JAH74490.1"/>
    </source>
</evidence>
<reference evidence="1" key="2">
    <citation type="journal article" date="2015" name="Fish Shellfish Immunol.">
        <title>Early steps in the European eel (Anguilla anguilla)-Vibrio vulnificus interaction in the gills: Role of the RtxA13 toxin.</title>
        <authorList>
            <person name="Callol A."/>
            <person name="Pajuelo D."/>
            <person name="Ebbesson L."/>
            <person name="Teles M."/>
            <person name="MacKenzie S."/>
            <person name="Amaro C."/>
        </authorList>
    </citation>
    <scope>NUCLEOTIDE SEQUENCE</scope>
</reference>
<dbReference type="EMBL" id="GBXM01034087">
    <property type="protein sequence ID" value="JAH74490.1"/>
    <property type="molecule type" value="Transcribed_RNA"/>
</dbReference>
<sequence>MHFSKLCNRQSQAETVQLLFKAQTLQDSVCTAL</sequence>